<dbReference type="eggNOG" id="COG1476">
    <property type="taxonomic scope" value="Bacteria"/>
</dbReference>
<dbReference type="CDD" id="cd00093">
    <property type="entry name" value="HTH_XRE"/>
    <property type="match status" value="1"/>
</dbReference>
<dbReference type="AlphaFoldDB" id="U1X460"/>
<dbReference type="EMBL" id="AWSJ01000137">
    <property type="protein sequence ID" value="ERI09755.1"/>
    <property type="molecule type" value="Genomic_DNA"/>
</dbReference>
<dbReference type="GeneID" id="92838576"/>
<comment type="caution">
    <text evidence="3">The sequence shown here is derived from an EMBL/GenBank/DDBJ whole genome shotgun (WGS) entry which is preliminary data.</text>
</comment>
<sequence>MVKEFSKRLKYLREKKKDKEPKWTQGYVADLIGVARPTYTAYENENNPKQPPLETVDKLADLFDVSADWLMGRTNDPSPKKSEKEMSLFFYDGLEGYDDLSPEEKEAFREHMYDEARQAIELVKKLKKQGKRGGMYER</sequence>
<dbReference type="SMART" id="SM00530">
    <property type="entry name" value="HTH_XRE"/>
    <property type="match status" value="1"/>
</dbReference>
<dbReference type="Gene3D" id="1.10.260.40">
    <property type="entry name" value="lambda repressor-like DNA-binding domains"/>
    <property type="match status" value="1"/>
</dbReference>
<protein>
    <submittedName>
        <fullName evidence="3">HTH-type transcriptional regulator AnsR family protein</fullName>
    </submittedName>
</protein>
<dbReference type="InterPro" id="IPR010982">
    <property type="entry name" value="Lambda_DNA-bd_dom_sf"/>
</dbReference>
<name>U1X460_ANEAE</name>
<keyword evidence="1" id="KW-0238">DNA-binding</keyword>
<dbReference type="InterPro" id="IPR001387">
    <property type="entry name" value="Cro/C1-type_HTH"/>
</dbReference>
<dbReference type="PANTHER" id="PTHR46558:SF14">
    <property type="entry name" value="HTH-TYPE TRANSCRIPTIONAL REGULATOR ANSR"/>
    <property type="match status" value="1"/>
</dbReference>
<dbReference type="PATRIC" id="fig|649747.3.peg.1918"/>
<evidence type="ECO:0000313" key="4">
    <source>
        <dbReference type="Proteomes" id="UP000016511"/>
    </source>
</evidence>
<dbReference type="STRING" id="649747.HMPREF0083_02119"/>
<dbReference type="Proteomes" id="UP000016511">
    <property type="component" value="Unassembled WGS sequence"/>
</dbReference>
<dbReference type="GO" id="GO:0003677">
    <property type="term" value="F:DNA binding"/>
    <property type="evidence" value="ECO:0007669"/>
    <property type="project" value="UniProtKB-KW"/>
</dbReference>
<evidence type="ECO:0000256" key="1">
    <source>
        <dbReference type="ARBA" id="ARBA00023125"/>
    </source>
</evidence>
<dbReference type="Pfam" id="PF01381">
    <property type="entry name" value="HTH_3"/>
    <property type="match status" value="1"/>
</dbReference>
<dbReference type="HOGENOM" id="CLU_066192_4_0_9"/>
<accession>U1X460</accession>
<evidence type="ECO:0000313" key="3">
    <source>
        <dbReference type="EMBL" id="ERI09755.1"/>
    </source>
</evidence>
<reference evidence="3 4" key="1">
    <citation type="submission" date="2013-08" db="EMBL/GenBank/DDBJ databases">
        <authorList>
            <person name="Weinstock G."/>
            <person name="Sodergren E."/>
            <person name="Wylie T."/>
            <person name="Fulton L."/>
            <person name="Fulton R."/>
            <person name="Fronick C."/>
            <person name="O'Laughlin M."/>
            <person name="Godfrey J."/>
            <person name="Miner T."/>
            <person name="Herter B."/>
            <person name="Appelbaum E."/>
            <person name="Cordes M."/>
            <person name="Lek S."/>
            <person name="Wollam A."/>
            <person name="Pepin K.H."/>
            <person name="Palsikar V.B."/>
            <person name="Mitreva M."/>
            <person name="Wilson R.K."/>
        </authorList>
    </citation>
    <scope>NUCLEOTIDE SEQUENCE [LARGE SCALE GENOMIC DNA]</scope>
    <source>
        <strain evidence="3 4">ATCC 12856</strain>
    </source>
</reference>
<dbReference type="SUPFAM" id="SSF47413">
    <property type="entry name" value="lambda repressor-like DNA-binding domains"/>
    <property type="match status" value="1"/>
</dbReference>
<proteinExistence type="predicted"/>
<feature type="domain" description="HTH cro/C1-type" evidence="2">
    <location>
        <begin position="9"/>
        <end position="70"/>
    </location>
</feature>
<gene>
    <name evidence="3" type="ORF">HMPREF0083_02119</name>
</gene>
<evidence type="ECO:0000259" key="2">
    <source>
        <dbReference type="PROSITE" id="PS50943"/>
    </source>
</evidence>
<dbReference type="PANTHER" id="PTHR46558">
    <property type="entry name" value="TRACRIPTIONAL REGULATORY PROTEIN-RELATED-RELATED"/>
    <property type="match status" value="1"/>
</dbReference>
<dbReference type="PROSITE" id="PS50943">
    <property type="entry name" value="HTH_CROC1"/>
    <property type="match status" value="1"/>
</dbReference>
<keyword evidence="4" id="KW-1185">Reference proteome</keyword>
<dbReference type="RefSeq" id="WP_021620754.1">
    <property type="nucleotide sequence ID" value="NZ_KE952749.1"/>
</dbReference>
<organism evidence="3 4">
    <name type="scientific">Aneurinibacillus aneurinilyticus ATCC 12856</name>
    <dbReference type="NCBI Taxonomy" id="649747"/>
    <lineage>
        <taxon>Bacteria</taxon>
        <taxon>Bacillati</taxon>
        <taxon>Bacillota</taxon>
        <taxon>Bacilli</taxon>
        <taxon>Bacillales</taxon>
        <taxon>Paenibacillaceae</taxon>
        <taxon>Aneurinibacillus group</taxon>
        <taxon>Aneurinibacillus</taxon>
    </lineage>
</organism>